<dbReference type="AlphaFoldDB" id="E7D1Q6"/>
<dbReference type="InterPro" id="IPR011333">
    <property type="entry name" value="SKP1/BTB/POZ_sf"/>
</dbReference>
<dbReference type="PANTHER" id="PTHR24413">
    <property type="entry name" value="SPECKLE-TYPE POZ PROTEIN"/>
    <property type="match status" value="1"/>
</dbReference>
<dbReference type="SMART" id="SM00225">
    <property type="entry name" value="BTB"/>
    <property type="match status" value="1"/>
</dbReference>
<organism evidence="2">
    <name type="scientific">Latrodectus hesperus</name>
    <name type="common">Western black widow spider</name>
    <dbReference type="NCBI Taxonomy" id="256737"/>
    <lineage>
        <taxon>Eukaryota</taxon>
        <taxon>Metazoa</taxon>
        <taxon>Ecdysozoa</taxon>
        <taxon>Arthropoda</taxon>
        <taxon>Chelicerata</taxon>
        <taxon>Arachnida</taxon>
        <taxon>Araneae</taxon>
        <taxon>Araneomorphae</taxon>
        <taxon>Entelegynae</taxon>
        <taxon>Araneoidea</taxon>
        <taxon>Theridiidae</taxon>
        <taxon>Latrodectus</taxon>
    </lineage>
</organism>
<proteinExistence type="evidence at transcript level"/>
<dbReference type="InterPro" id="IPR000210">
    <property type="entry name" value="BTB/POZ_dom"/>
</dbReference>
<dbReference type="CDD" id="cd18186">
    <property type="entry name" value="BTB_POZ_ZBTB_KLHL-like"/>
    <property type="match status" value="1"/>
</dbReference>
<sequence length="160" mass="18312">MSAKYHYGEDDMFTLKFQFSVSNGTVLEEIECYDNDNSDISHPLNTNDTCIALQEDLQRMYLYRVQTDIKLQCENETFQAHKSILSVRSPVFATMFQQDMLENQTGIVDILDVEATTLDSFLRFVYSGVVEGMDCEKASKLLVVAEKYQVISLKKNVPHS</sequence>
<protein>
    <submittedName>
        <fullName evidence="2">Putative roadkill</fullName>
    </submittedName>
</protein>
<dbReference type="SUPFAM" id="SSF54695">
    <property type="entry name" value="POZ domain"/>
    <property type="match status" value="1"/>
</dbReference>
<evidence type="ECO:0000259" key="1">
    <source>
        <dbReference type="PROSITE" id="PS50097"/>
    </source>
</evidence>
<name>E7D1Q6_LATHE</name>
<reference evidence="2" key="2">
    <citation type="submission" date="2011-01" db="EMBL/GenBank/DDBJ databases">
        <title>Identification of Proteins Involved in Black Widow Spider Wrapping Silk Fibers.</title>
        <authorList>
            <person name="Nguyen A."/>
            <person name="Verduzco A."/>
            <person name="Vierra C."/>
        </authorList>
    </citation>
    <scope>NUCLEOTIDE SEQUENCE</scope>
</reference>
<dbReference type="PROSITE" id="PS50097">
    <property type="entry name" value="BTB"/>
    <property type="match status" value="1"/>
</dbReference>
<reference evidence="2" key="1">
    <citation type="submission" date="2010-07" db="EMBL/GenBank/DDBJ databases">
        <authorList>
            <person name="Chung V."/>
            <person name="Nguyen A."/>
            <person name="Verduzco A."/>
            <person name="Vierra C."/>
        </authorList>
    </citation>
    <scope>NUCLEOTIDE SEQUENCE</scope>
</reference>
<evidence type="ECO:0000313" key="2">
    <source>
        <dbReference type="EMBL" id="ADV40300.1"/>
    </source>
</evidence>
<accession>E7D1Q6</accession>
<feature type="domain" description="BTB" evidence="1">
    <location>
        <begin position="67"/>
        <end position="134"/>
    </location>
</feature>
<dbReference type="Gene3D" id="3.30.710.10">
    <property type="entry name" value="Potassium Channel Kv1.1, Chain A"/>
    <property type="match status" value="1"/>
</dbReference>
<dbReference type="EMBL" id="HQ006009">
    <property type="protein sequence ID" value="ADV40300.1"/>
    <property type="molecule type" value="mRNA"/>
</dbReference>
<dbReference type="Pfam" id="PF00651">
    <property type="entry name" value="BTB"/>
    <property type="match status" value="1"/>
</dbReference>